<comment type="catalytic activity">
    <reaction evidence="20">
        <text>N(6),N(6)-dimethyl-L-lysyl(20)-[histone H4] + S-adenosyl-L-methionine = N(6),N(6),N(6)-trimethyl-L-lysyl(20)-[histone H4] + S-adenosyl-L-homocysteine + H(+)</text>
        <dbReference type="Rhea" id="RHEA:61992"/>
        <dbReference type="Rhea" id="RHEA-COMP:15556"/>
        <dbReference type="Rhea" id="RHEA-COMP:15998"/>
        <dbReference type="ChEBI" id="CHEBI:15378"/>
        <dbReference type="ChEBI" id="CHEBI:57856"/>
        <dbReference type="ChEBI" id="CHEBI:59789"/>
        <dbReference type="ChEBI" id="CHEBI:61961"/>
        <dbReference type="ChEBI" id="CHEBI:61976"/>
    </reaction>
    <physiologicalReaction direction="left-to-right" evidence="20">
        <dbReference type="Rhea" id="RHEA:61993"/>
    </physiologicalReaction>
</comment>
<evidence type="ECO:0000256" key="14">
    <source>
        <dbReference type="ARBA" id="ARBA00023015"/>
    </source>
</evidence>
<dbReference type="GO" id="GO:0046872">
    <property type="term" value="F:metal ion binding"/>
    <property type="evidence" value="ECO:0007669"/>
    <property type="project" value="UniProtKB-KW"/>
</dbReference>
<evidence type="ECO:0000256" key="19">
    <source>
        <dbReference type="ARBA" id="ARBA00048226"/>
    </source>
</evidence>
<evidence type="ECO:0000256" key="16">
    <source>
        <dbReference type="ARBA" id="ARBA00023242"/>
    </source>
</evidence>
<feature type="region of interest" description="Disordered" evidence="22">
    <location>
        <begin position="1"/>
        <end position="67"/>
    </location>
</feature>
<keyword evidence="6" id="KW-0678">Repressor</keyword>
<evidence type="ECO:0000256" key="18">
    <source>
        <dbReference type="ARBA" id="ARBA00031835"/>
    </source>
</evidence>
<evidence type="ECO:0000256" key="21">
    <source>
        <dbReference type="ARBA" id="ARBA00048710"/>
    </source>
</evidence>
<keyword evidence="12" id="KW-0862">Zinc</keyword>
<dbReference type="GO" id="GO:0005634">
    <property type="term" value="C:nucleus"/>
    <property type="evidence" value="ECO:0007669"/>
    <property type="project" value="UniProtKB-SubCell"/>
</dbReference>
<keyword evidence="5" id="KW-0158">Chromosome</keyword>
<feature type="compositionally biased region" description="Polar residues" evidence="22">
    <location>
        <begin position="19"/>
        <end position="32"/>
    </location>
</feature>
<dbReference type="Gene3D" id="2.170.270.10">
    <property type="entry name" value="SET domain"/>
    <property type="match status" value="1"/>
</dbReference>
<evidence type="ECO:0000256" key="3">
    <source>
        <dbReference type="ARBA" id="ARBA00012187"/>
    </source>
</evidence>
<evidence type="ECO:0000256" key="4">
    <source>
        <dbReference type="ARBA" id="ARBA00012188"/>
    </source>
</evidence>
<dbReference type="AlphaFoldDB" id="A0A7L0E173"/>
<gene>
    <name evidence="24" type="primary">Kmt5b</name>
    <name evidence="24" type="ORF">TROMEL_R00586</name>
</gene>
<comment type="caution">
    <text evidence="24">The sequence shown here is derived from an EMBL/GenBank/DDBJ whole genome shotgun (WGS) entry which is preliminary data.</text>
</comment>
<dbReference type="FunFam" id="2.170.270.10:FF:000006">
    <property type="entry name" value="Histone-lysine N-methyltransferase"/>
    <property type="match status" value="1"/>
</dbReference>
<dbReference type="InterPro" id="IPR041938">
    <property type="entry name" value="Hist-Lys_N-MTase_N"/>
</dbReference>
<dbReference type="GO" id="GO:0140944">
    <property type="term" value="F:histone H4K20 monomethyltransferase activity"/>
    <property type="evidence" value="ECO:0007669"/>
    <property type="project" value="UniProtKB-EC"/>
</dbReference>
<dbReference type="Gene3D" id="1.10.10.1700">
    <property type="entry name" value="Histone-lysine N-methyltransferase"/>
    <property type="match status" value="1"/>
</dbReference>
<comment type="subcellular location">
    <subcellularLocation>
        <location evidence="2">Chromosome</location>
    </subcellularLocation>
    <subcellularLocation>
        <location evidence="1">Nucleus</location>
    </subcellularLocation>
</comment>
<evidence type="ECO:0000256" key="6">
    <source>
        <dbReference type="ARBA" id="ARBA00022491"/>
    </source>
</evidence>
<reference evidence="24 25" key="1">
    <citation type="submission" date="2019-09" db="EMBL/GenBank/DDBJ databases">
        <title>Bird 10,000 Genomes (B10K) Project - Family phase.</title>
        <authorList>
            <person name="Zhang G."/>
        </authorList>
    </citation>
    <scope>NUCLEOTIDE SEQUENCE [LARGE SCALE GENOMIC DNA]</scope>
    <source>
        <strain evidence="24">B10K-DU-007-40</strain>
        <tissue evidence="24">Mixed tissue sample</tissue>
    </source>
</reference>
<organism evidence="24 25">
    <name type="scientific">Trogon melanurus</name>
    <name type="common">Black-tailed trogon</name>
    <dbReference type="NCBI Taxonomy" id="56311"/>
    <lineage>
        <taxon>Eukaryota</taxon>
        <taxon>Metazoa</taxon>
        <taxon>Chordata</taxon>
        <taxon>Craniata</taxon>
        <taxon>Vertebrata</taxon>
        <taxon>Euteleostomi</taxon>
        <taxon>Archelosauria</taxon>
        <taxon>Archosauria</taxon>
        <taxon>Dinosauria</taxon>
        <taxon>Saurischia</taxon>
        <taxon>Theropoda</taxon>
        <taxon>Coelurosauria</taxon>
        <taxon>Aves</taxon>
        <taxon>Neognathae</taxon>
        <taxon>Neoaves</taxon>
        <taxon>Telluraves</taxon>
        <taxon>Coraciimorphae</taxon>
        <taxon>Trogoniformes</taxon>
        <taxon>Trogonidae</taxon>
        <taxon>Trogon</taxon>
    </lineage>
</organism>
<evidence type="ECO:0000256" key="1">
    <source>
        <dbReference type="ARBA" id="ARBA00004123"/>
    </source>
</evidence>
<feature type="compositionally biased region" description="Polar residues" evidence="22">
    <location>
        <begin position="389"/>
        <end position="415"/>
    </location>
</feature>
<dbReference type="EC" id="2.1.1.361" evidence="3"/>
<keyword evidence="8 24" id="KW-0489">Methyltransferase</keyword>
<keyword evidence="15" id="KW-0804">Transcription</keyword>
<dbReference type="GO" id="GO:0140941">
    <property type="term" value="F:histone H4K20me methyltransferase activity"/>
    <property type="evidence" value="ECO:0007669"/>
    <property type="project" value="UniProtKB-EC"/>
</dbReference>
<dbReference type="OrthoDB" id="6627536at2759"/>
<dbReference type="PANTHER" id="PTHR12977">
    <property type="entry name" value="SUPPRESSOR OF VARIEGATION 4-20-RELATED"/>
    <property type="match status" value="1"/>
</dbReference>
<keyword evidence="7" id="KW-0517">Myogenesis</keyword>
<dbReference type="GO" id="GO:0007517">
    <property type="term" value="P:muscle organ development"/>
    <property type="evidence" value="ECO:0007669"/>
    <property type="project" value="UniProtKB-KW"/>
</dbReference>
<keyword evidence="16" id="KW-0539">Nucleus</keyword>
<feature type="compositionally biased region" description="Basic and acidic residues" evidence="22">
    <location>
        <begin position="35"/>
        <end position="51"/>
    </location>
</feature>
<protein>
    <recommendedName>
        <fullName evidence="17">[histone H4]-N-methyl-L-lysine20 N-methyltransferase KMT5B</fullName>
        <ecNumber evidence="3">2.1.1.361</ecNumber>
        <ecNumber evidence="4">2.1.1.362</ecNumber>
    </recommendedName>
    <alternativeName>
        <fullName evidence="18">[histone H4]-lysine20 N-methyltransferase KMT5B</fullName>
    </alternativeName>
</protein>
<dbReference type="InterPro" id="IPR044424">
    <property type="entry name" value="KMT5B_SET"/>
</dbReference>
<evidence type="ECO:0000256" key="11">
    <source>
        <dbReference type="ARBA" id="ARBA00022723"/>
    </source>
</evidence>
<evidence type="ECO:0000256" key="15">
    <source>
        <dbReference type="ARBA" id="ARBA00023163"/>
    </source>
</evidence>
<evidence type="ECO:0000256" key="10">
    <source>
        <dbReference type="ARBA" id="ARBA00022691"/>
    </source>
</evidence>
<dbReference type="InterPro" id="IPR025790">
    <property type="entry name" value="Suv4-20_animal"/>
</dbReference>
<feature type="region of interest" description="Disordered" evidence="22">
    <location>
        <begin position="565"/>
        <end position="622"/>
    </location>
</feature>
<evidence type="ECO:0000256" key="17">
    <source>
        <dbReference type="ARBA" id="ARBA00031786"/>
    </source>
</evidence>
<evidence type="ECO:0000256" key="22">
    <source>
        <dbReference type="SAM" id="MobiDB-lite"/>
    </source>
</evidence>
<name>A0A7L0E173_TROML</name>
<feature type="non-terminal residue" evidence="24">
    <location>
        <position position="1"/>
    </location>
</feature>
<dbReference type="SMART" id="SM00317">
    <property type="entry name" value="SET"/>
    <property type="match status" value="1"/>
</dbReference>
<dbReference type="GO" id="GO:0005694">
    <property type="term" value="C:chromosome"/>
    <property type="evidence" value="ECO:0007669"/>
    <property type="project" value="UniProtKB-SubCell"/>
</dbReference>
<feature type="compositionally biased region" description="Basic and acidic residues" evidence="22">
    <location>
        <begin position="604"/>
        <end position="621"/>
    </location>
</feature>
<dbReference type="PANTHER" id="PTHR12977:SF12">
    <property type="entry name" value="HISTONE-LYSINE N-METHYLTRANSFERASE KMT5B"/>
    <property type="match status" value="1"/>
</dbReference>
<dbReference type="InterPro" id="IPR039977">
    <property type="entry name" value="Suv4-20/Set9"/>
</dbReference>
<dbReference type="FunFam" id="1.10.10.1700:FF:000001">
    <property type="entry name" value="Histone-lysine N-methyltransferase"/>
    <property type="match status" value="1"/>
</dbReference>
<feature type="compositionally biased region" description="Polar residues" evidence="22">
    <location>
        <begin position="362"/>
        <end position="379"/>
    </location>
</feature>
<dbReference type="SUPFAM" id="SSF82199">
    <property type="entry name" value="SET domain"/>
    <property type="match status" value="1"/>
</dbReference>
<keyword evidence="10" id="KW-0949">S-adenosyl-L-methionine</keyword>
<dbReference type="InterPro" id="IPR001214">
    <property type="entry name" value="SET_dom"/>
</dbReference>
<dbReference type="InterPro" id="IPR046341">
    <property type="entry name" value="SET_dom_sf"/>
</dbReference>
<evidence type="ECO:0000259" key="23">
    <source>
        <dbReference type="PROSITE" id="PS50280"/>
    </source>
</evidence>
<evidence type="ECO:0000256" key="20">
    <source>
        <dbReference type="ARBA" id="ARBA00048602"/>
    </source>
</evidence>
<evidence type="ECO:0000256" key="2">
    <source>
        <dbReference type="ARBA" id="ARBA00004286"/>
    </source>
</evidence>
<proteinExistence type="predicted"/>
<comment type="catalytic activity">
    <reaction evidence="19">
        <text>L-lysyl(20)-[histone H4] + S-adenosyl-L-methionine = N(6)-methyl-L-lysyl(20)-[histone H4] + S-adenosyl-L-homocysteine + H(+)</text>
        <dbReference type="Rhea" id="RHEA:60344"/>
        <dbReference type="Rhea" id="RHEA-COMP:15554"/>
        <dbReference type="Rhea" id="RHEA-COMP:15555"/>
        <dbReference type="ChEBI" id="CHEBI:15378"/>
        <dbReference type="ChEBI" id="CHEBI:29969"/>
        <dbReference type="ChEBI" id="CHEBI:57856"/>
        <dbReference type="ChEBI" id="CHEBI:59789"/>
        <dbReference type="ChEBI" id="CHEBI:61929"/>
        <dbReference type="EC" id="2.1.1.361"/>
    </reaction>
    <physiologicalReaction direction="left-to-right" evidence="19">
        <dbReference type="Rhea" id="RHEA:60345"/>
    </physiologicalReaction>
</comment>
<evidence type="ECO:0000256" key="12">
    <source>
        <dbReference type="ARBA" id="ARBA00022833"/>
    </source>
</evidence>
<feature type="compositionally biased region" description="Acidic residues" evidence="22">
    <location>
        <begin position="803"/>
        <end position="826"/>
    </location>
</feature>
<keyword evidence="25" id="KW-1185">Reference proteome</keyword>
<evidence type="ECO:0000256" key="7">
    <source>
        <dbReference type="ARBA" id="ARBA00022541"/>
    </source>
</evidence>
<dbReference type="EMBL" id="VXAG01000169">
    <property type="protein sequence ID" value="NXJ76830.1"/>
    <property type="molecule type" value="Genomic_DNA"/>
</dbReference>
<accession>A0A7L0E173</accession>
<feature type="region of interest" description="Disordered" evidence="22">
    <location>
        <begin position="697"/>
        <end position="720"/>
    </location>
</feature>
<evidence type="ECO:0000256" key="8">
    <source>
        <dbReference type="ARBA" id="ARBA00022603"/>
    </source>
</evidence>
<dbReference type="PROSITE" id="PS50280">
    <property type="entry name" value="SET"/>
    <property type="match status" value="1"/>
</dbReference>
<evidence type="ECO:0000256" key="5">
    <source>
        <dbReference type="ARBA" id="ARBA00022454"/>
    </source>
</evidence>
<sequence>MKWLGESKNMVVNGRRSGSKSSNDHAQNQTKLQHAGKENPKTSKNGVERRSSRCTGASGFEGQSRYVPSSGMSAKELCENDDLATSLVLDPYLGFQTHKMNTSFILYFRFRPIKGRQEELKEVIERFKKDEHLEKAFKSLTSGDWARHYFLNKNKMQERLFKEHVFIYLRMFATDSGFEILPCNRYSSEQNGAKIVATKEWKRNDKIELLVGCIAELSEMEENMLLRHGENDFSVMYSTRKNCAQLWLGPAAFINHDCRPNCKFVSTGRDTACVKALRDIEPGEEISCYYGDGFFGENNEYCECYTCERRGTGAFKSRVGLPAPTPVINSKYGLRETDKRLNRLKKLGDSSKNSDSQSVSSNTDADTTQEKANATNRKSSIGVKKNSKNRTLTRQSMSRIPASSNSTSSKLTHINNSRVPKRLKKPAKPLLSKIKLRNQCKRPEQKNASRKLEMGNLVLKEPKVVLYKNLPIKKDKELEGPVKVAVSSGCLTRHAAREHKLNSVKGAHEHGDVPPCAYITRRSMRTRLSLKETSDTKLEPNTLDSYKNNLAATQSDLLEQQSHAANENHVAHGPAHKGEVRCQKNDAAAAKKKSRQGKLVKPSAKTEETDTMHNSPAKDEVPDLISSHSELGERNAAADAPVAYKDCVPASGGCSVVTSDNFKAKDGFRTAKSKKKRRITRYDAQLILENSSGIPKLTLRRRHDSSSKANDQESDGMNSSKISIKLSKDHEKDNNLYVAKLNNGFNSGSGNSSTKLKIQLKREEENRGAYAEDLHENGVCCSETLSLLESRMEVDDYGHYEEETADESSSEDDDEEEDDYDDEFDDFIPLPPAKRLRLIVGKDSIDIDISSRRREDQSLRLNA</sequence>
<dbReference type="PROSITE" id="PS51570">
    <property type="entry name" value="SAM_MT43_SUVAR420_2"/>
    <property type="match status" value="1"/>
</dbReference>
<dbReference type="GO" id="GO:0032259">
    <property type="term" value="P:methylation"/>
    <property type="evidence" value="ECO:0007669"/>
    <property type="project" value="UniProtKB-KW"/>
</dbReference>
<keyword evidence="9 24" id="KW-0808">Transferase</keyword>
<comment type="catalytic activity">
    <reaction evidence="21">
        <text>N(6)-methyl-L-lysyl(20)-[histone H4] + S-adenosyl-L-methionine = N(6),N(6)-dimethyl-L-lysyl(20)-[histone H4] + S-adenosyl-L-homocysteine + H(+)</text>
        <dbReference type="Rhea" id="RHEA:60348"/>
        <dbReference type="Rhea" id="RHEA-COMP:15555"/>
        <dbReference type="Rhea" id="RHEA-COMP:15556"/>
        <dbReference type="ChEBI" id="CHEBI:15378"/>
        <dbReference type="ChEBI" id="CHEBI:57856"/>
        <dbReference type="ChEBI" id="CHEBI:59789"/>
        <dbReference type="ChEBI" id="CHEBI:61929"/>
        <dbReference type="ChEBI" id="CHEBI:61976"/>
        <dbReference type="EC" id="2.1.1.362"/>
    </reaction>
    <physiologicalReaction direction="left-to-right" evidence="21">
        <dbReference type="Rhea" id="RHEA:60349"/>
    </physiologicalReaction>
</comment>
<feature type="domain" description="SET" evidence="23">
    <location>
        <begin position="176"/>
        <end position="291"/>
    </location>
</feature>
<evidence type="ECO:0000313" key="24">
    <source>
        <dbReference type="EMBL" id="NXJ76830.1"/>
    </source>
</evidence>
<feature type="region of interest" description="Disordered" evidence="22">
    <location>
        <begin position="799"/>
        <end position="828"/>
    </location>
</feature>
<keyword evidence="11" id="KW-0479">Metal-binding</keyword>
<dbReference type="Proteomes" id="UP000550660">
    <property type="component" value="Unassembled WGS sequence"/>
</dbReference>
<dbReference type="EC" id="2.1.1.362" evidence="4"/>
<keyword evidence="14" id="KW-0805">Transcription regulation</keyword>
<keyword evidence="13" id="KW-0156">Chromatin regulator</keyword>
<evidence type="ECO:0000256" key="13">
    <source>
        <dbReference type="ARBA" id="ARBA00022853"/>
    </source>
</evidence>
<feature type="region of interest" description="Disordered" evidence="22">
    <location>
        <begin position="345"/>
        <end position="415"/>
    </location>
</feature>
<feature type="compositionally biased region" description="Low complexity" evidence="22">
    <location>
        <begin position="350"/>
        <end position="361"/>
    </location>
</feature>
<dbReference type="Pfam" id="PF00856">
    <property type="entry name" value="SET"/>
    <property type="match status" value="1"/>
</dbReference>
<evidence type="ECO:0000313" key="25">
    <source>
        <dbReference type="Proteomes" id="UP000550660"/>
    </source>
</evidence>
<dbReference type="CDD" id="cd19184">
    <property type="entry name" value="SET_KMT5B"/>
    <property type="match status" value="1"/>
</dbReference>
<feature type="non-terminal residue" evidence="24">
    <location>
        <position position="863"/>
    </location>
</feature>
<evidence type="ECO:0000256" key="9">
    <source>
        <dbReference type="ARBA" id="ARBA00022679"/>
    </source>
</evidence>